<keyword evidence="1" id="KW-0812">Transmembrane</keyword>
<feature type="transmembrane region" description="Helical" evidence="1">
    <location>
        <begin position="7"/>
        <end position="25"/>
    </location>
</feature>
<dbReference type="EMBL" id="CP002028">
    <property type="protein sequence ID" value="ADG81941.1"/>
    <property type="molecule type" value="Genomic_DNA"/>
</dbReference>
<evidence type="ECO:0000256" key="1">
    <source>
        <dbReference type="SAM" id="Phobius"/>
    </source>
</evidence>
<gene>
    <name evidence="2" type="ordered locus">TherJR_1077</name>
</gene>
<name>D5XE70_THEPJ</name>
<dbReference type="Proteomes" id="UP000002377">
    <property type="component" value="Chromosome"/>
</dbReference>
<dbReference type="HOGENOM" id="CLU_2884475_0_0_9"/>
<dbReference type="KEGG" id="tjr:TherJR_1077"/>
<protein>
    <submittedName>
        <fullName evidence="2">Uncharacterized protein</fullName>
    </submittedName>
</protein>
<keyword evidence="3" id="KW-1185">Reference proteome</keyword>
<feature type="transmembrane region" description="Helical" evidence="1">
    <location>
        <begin position="31"/>
        <end position="52"/>
    </location>
</feature>
<reference evidence="2 3" key="1">
    <citation type="submission" date="2010-05" db="EMBL/GenBank/DDBJ databases">
        <title>Complete sequence of Thermincola sp. JR.</title>
        <authorList>
            <consortium name="US DOE Joint Genome Institute"/>
            <person name="Lucas S."/>
            <person name="Copeland A."/>
            <person name="Lapidus A."/>
            <person name="Cheng J.-F."/>
            <person name="Bruce D."/>
            <person name="Goodwin L."/>
            <person name="Pitluck S."/>
            <person name="Chertkov O."/>
            <person name="Detter J.C."/>
            <person name="Han C."/>
            <person name="Tapia R."/>
            <person name="Land M."/>
            <person name="Hauser L."/>
            <person name="Kyrpides N."/>
            <person name="Mikhailova N."/>
            <person name="Hazen T.C."/>
            <person name="Woyke T."/>
        </authorList>
    </citation>
    <scope>NUCLEOTIDE SEQUENCE [LARGE SCALE GENOMIC DNA]</scope>
    <source>
        <strain evidence="2 3">JR</strain>
    </source>
</reference>
<sequence length="63" mass="7293">MLKSSRNAELVTVSFLLLMSLYEGIKNNDVLNPYFMVLNINMIVFFASILYYRIKENDPDGRG</sequence>
<dbReference type="AlphaFoldDB" id="D5XE70"/>
<organism evidence="2 3">
    <name type="scientific">Thermincola potens (strain JR)</name>
    <dbReference type="NCBI Taxonomy" id="635013"/>
    <lineage>
        <taxon>Bacteria</taxon>
        <taxon>Bacillati</taxon>
        <taxon>Bacillota</taxon>
        <taxon>Clostridia</taxon>
        <taxon>Eubacteriales</taxon>
        <taxon>Thermincolaceae</taxon>
        <taxon>Thermincola</taxon>
    </lineage>
</organism>
<keyword evidence="1" id="KW-0472">Membrane</keyword>
<accession>D5XE70</accession>
<evidence type="ECO:0000313" key="2">
    <source>
        <dbReference type="EMBL" id="ADG81941.1"/>
    </source>
</evidence>
<proteinExistence type="predicted"/>
<keyword evidence="1" id="KW-1133">Transmembrane helix</keyword>
<evidence type="ECO:0000313" key="3">
    <source>
        <dbReference type="Proteomes" id="UP000002377"/>
    </source>
</evidence>
<dbReference type="RefSeq" id="WP_013119960.1">
    <property type="nucleotide sequence ID" value="NC_014152.1"/>
</dbReference>